<dbReference type="Proteomes" id="UP000182944">
    <property type="component" value="Unassembled WGS sequence"/>
</dbReference>
<feature type="transmembrane region" description="Helical" evidence="6">
    <location>
        <begin position="291"/>
        <end position="309"/>
    </location>
</feature>
<evidence type="ECO:0000256" key="2">
    <source>
        <dbReference type="ARBA" id="ARBA00022475"/>
    </source>
</evidence>
<dbReference type="PANTHER" id="PTHR30294">
    <property type="entry name" value="MEMBRANE COMPONENT OF ABC TRANSPORTER YHHJ-RELATED"/>
    <property type="match status" value="1"/>
</dbReference>
<evidence type="ECO:0000313" key="9">
    <source>
        <dbReference type="Proteomes" id="UP000182944"/>
    </source>
</evidence>
<evidence type="ECO:0000256" key="5">
    <source>
        <dbReference type="ARBA" id="ARBA00023136"/>
    </source>
</evidence>
<feature type="transmembrane region" description="Helical" evidence="6">
    <location>
        <begin position="257"/>
        <end position="279"/>
    </location>
</feature>
<accession>A0A1H2U561</accession>
<feature type="transmembrane region" description="Helical" evidence="6">
    <location>
        <begin position="223"/>
        <end position="245"/>
    </location>
</feature>
<dbReference type="GO" id="GO:0005886">
    <property type="term" value="C:plasma membrane"/>
    <property type="evidence" value="ECO:0007669"/>
    <property type="project" value="UniProtKB-SubCell"/>
</dbReference>
<dbReference type="AlphaFoldDB" id="A0A1H2U561"/>
<reference evidence="9" key="1">
    <citation type="submission" date="2016-10" db="EMBL/GenBank/DDBJ databases">
        <authorList>
            <person name="Varghese N."/>
            <person name="Submissions S."/>
        </authorList>
    </citation>
    <scope>NUCLEOTIDE SEQUENCE [LARGE SCALE GENOMIC DNA]</scope>
    <source>
        <strain evidence="9">DSM 29303</strain>
    </source>
</reference>
<gene>
    <name evidence="8" type="ORF">SAMN05444276_1011166</name>
</gene>
<name>A0A1H2U561_9RHOB</name>
<keyword evidence="9" id="KW-1185">Reference proteome</keyword>
<keyword evidence="3 6" id="KW-0812">Transmembrane</keyword>
<feature type="transmembrane region" description="Helical" evidence="6">
    <location>
        <begin position="187"/>
        <end position="211"/>
    </location>
</feature>
<evidence type="ECO:0000259" key="7">
    <source>
        <dbReference type="Pfam" id="PF12698"/>
    </source>
</evidence>
<comment type="subcellular location">
    <subcellularLocation>
        <location evidence="1">Cell membrane</location>
        <topology evidence="1">Multi-pass membrane protein</topology>
    </subcellularLocation>
</comment>
<dbReference type="OrthoDB" id="9811522at2"/>
<keyword evidence="5 6" id="KW-0472">Membrane</keyword>
<feature type="domain" description="ABC-2 type transporter transmembrane" evidence="7">
    <location>
        <begin position="21"/>
        <end position="364"/>
    </location>
</feature>
<proteinExistence type="predicted"/>
<dbReference type="STRING" id="1545044.SAMN05444276_1011166"/>
<dbReference type="Gene3D" id="3.40.1710.10">
    <property type="entry name" value="abc type-2 transporter like domain"/>
    <property type="match status" value="1"/>
</dbReference>
<dbReference type="EMBL" id="FNNA01000001">
    <property type="protein sequence ID" value="SDW50604.1"/>
    <property type="molecule type" value="Genomic_DNA"/>
</dbReference>
<feature type="transmembrane region" description="Helical" evidence="6">
    <location>
        <begin position="21"/>
        <end position="39"/>
    </location>
</feature>
<keyword evidence="2" id="KW-1003">Cell membrane</keyword>
<dbReference type="RefSeq" id="WP_052176365.1">
    <property type="nucleotide sequence ID" value="NZ_FNNA01000001.1"/>
</dbReference>
<evidence type="ECO:0000256" key="6">
    <source>
        <dbReference type="SAM" id="Phobius"/>
    </source>
</evidence>
<evidence type="ECO:0000256" key="3">
    <source>
        <dbReference type="ARBA" id="ARBA00022692"/>
    </source>
</evidence>
<dbReference type="PANTHER" id="PTHR30294:SF46">
    <property type="entry name" value="ABC TRANSPORTER PERMEASE"/>
    <property type="match status" value="1"/>
</dbReference>
<dbReference type="GO" id="GO:0140359">
    <property type="term" value="F:ABC-type transporter activity"/>
    <property type="evidence" value="ECO:0007669"/>
    <property type="project" value="InterPro"/>
</dbReference>
<protein>
    <submittedName>
        <fullName evidence="8">ABC-2 type transport system permease protein</fullName>
    </submittedName>
</protein>
<organism evidence="8 9">
    <name type="scientific">Paracoccus sanguinis</name>
    <dbReference type="NCBI Taxonomy" id="1545044"/>
    <lineage>
        <taxon>Bacteria</taxon>
        <taxon>Pseudomonadati</taxon>
        <taxon>Pseudomonadota</taxon>
        <taxon>Alphaproteobacteria</taxon>
        <taxon>Rhodobacterales</taxon>
        <taxon>Paracoccaceae</taxon>
        <taxon>Paracoccus</taxon>
    </lineage>
</organism>
<sequence>MRGIAGGFRAELAGIFRDPQIAMILILALAIYGVIYPAPYKTELLRDVPVVAVDLDGGETARELMRAVDAAESVRIAAHVPDMAAATALVHRREAYGIVVIPQDFERALLAGRPSPIAVYGDASYFLVYQKVLTGIAVPVRQIGARIAAGRLMAGQQLGAEQALAMANPTQLVEVPLFNPSGGYATYILPAALVLILHQTQVMGLALVAVRRPRSPRLPAEDLLGQAAVWLLLYAGLLPLFLVALPQVYGLPWLGDLRLLAALGLPFVLATGMLAQMVAAVLRRAELVQPVLLAMGLPLFFLSGFSWPIEAIPAPLQMAAGAIPAVPMIEGYTRLAAMGGSWADIAPAVRHLWVLAGVYGALTLAARHMLAPTVPPRTVADG</sequence>
<dbReference type="InterPro" id="IPR013525">
    <property type="entry name" value="ABC2_TM"/>
</dbReference>
<evidence type="ECO:0000256" key="1">
    <source>
        <dbReference type="ARBA" id="ARBA00004651"/>
    </source>
</evidence>
<dbReference type="InterPro" id="IPR051449">
    <property type="entry name" value="ABC-2_transporter_component"/>
</dbReference>
<keyword evidence="4 6" id="KW-1133">Transmembrane helix</keyword>
<evidence type="ECO:0000313" key="8">
    <source>
        <dbReference type="EMBL" id="SDW50604.1"/>
    </source>
</evidence>
<dbReference type="Pfam" id="PF12698">
    <property type="entry name" value="ABC2_membrane_3"/>
    <property type="match status" value="1"/>
</dbReference>
<evidence type="ECO:0000256" key="4">
    <source>
        <dbReference type="ARBA" id="ARBA00022989"/>
    </source>
</evidence>